<dbReference type="PANTHER" id="PTHR43140:SF1">
    <property type="entry name" value="TYPE I RESTRICTION ENZYME ECOKI SPECIFICITY SUBUNIT"/>
    <property type="match status" value="1"/>
</dbReference>
<gene>
    <name evidence="6" type="ORF">LSGJ_00657</name>
</gene>
<evidence type="ECO:0000256" key="3">
    <source>
        <dbReference type="ARBA" id="ARBA00023125"/>
    </source>
</evidence>
<name>F7QTY8_9LACO</name>
<evidence type="ECO:0000256" key="1">
    <source>
        <dbReference type="ARBA" id="ARBA00010923"/>
    </source>
</evidence>
<proteinExistence type="inferred from homology"/>
<comment type="caution">
    <text evidence="6">The sequence shown here is derived from an EMBL/GenBank/DDBJ whole genome shotgun (WGS) entry which is preliminary data.</text>
</comment>
<dbReference type="Pfam" id="PF01420">
    <property type="entry name" value="Methylase_S"/>
    <property type="match status" value="2"/>
</dbReference>
<dbReference type="PANTHER" id="PTHR43140">
    <property type="entry name" value="TYPE-1 RESTRICTION ENZYME ECOKI SPECIFICITY PROTEIN"/>
    <property type="match status" value="1"/>
</dbReference>
<organism evidence="6 7">
    <name type="scientific">Ligilactobacillus salivarius GJ-24</name>
    <dbReference type="NCBI Taxonomy" id="1041521"/>
    <lineage>
        <taxon>Bacteria</taxon>
        <taxon>Bacillati</taxon>
        <taxon>Bacillota</taxon>
        <taxon>Bacilli</taxon>
        <taxon>Lactobacillales</taxon>
        <taxon>Lactobacillaceae</taxon>
        <taxon>Ligilactobacillus</taxon>
    </lineage>
</organism>
<feature type="domain" description="Type I restriction modification DNA specificity" evidence="5">
    <location>
        <begin position="16"/>
        <end position="184"/>
    </location>
</feature>
<keyword evidence="3" id="KW-0238">DNA-binding</keyword>
<reference evidence="6 7" key="1">
    <citation type="journal article" date="2011" name="J. Bacteriol.">
        <title>Genome Sequence of Lactobacillus salivarius GJ-24, a Probiotic Strain Isolated from Healthy Adult Intestine.</title>
        <authorList>
            <person name="Cho Y.J."/>
            <person name="Choi J.K."/>
            <person name="Kim J.H."/>
            <person name="Lim Y.S."/>
            <person name="Ham J.S."/>
            <person name="Kang D.K."/>
            <person name="Chun J."/>
            <person name="Paik H.D."/>
            <person name="Kim G.B."/>
        </authorList>
    </citation>
    <scope>NUCLEOTIDE SEQUENCE [LARGE SCALE GENOMIC DNA]</scope>
    <source>
        <strain evidence="6 7">GJ-24</strain>
    </source>
</reference>
<dbReference type="AlphaFoldDB" id="F7QTY8"/>
<keyword evidence="2" id="KW-0680">Restriction system</keyword>
<dbReference type="Gene3D" id="3.90.220.20">
    <property type="entry name" value="DNA methylase specificity domains"/>
    <property type="match status" value="2"/>
</dbReference>
<evidence type="ECO:0000256" key="2">
    <source>
        <dbReference type="ARBA" id="ARBA00022747"/>
    </source>
</evidence>
<accession>F7QTY8</accession>
<dbReference type="GO" id="GO:0003677">
    <property type="term" value="F:DNA binding"/>
    <property type="evidence" value="ECO:0007669"/>
    <property type="project" value="UniProtKB-KW"/>
</dbReference>
<dbReference type="Proteomes" id="UP000003074">
    <property type="component" value="Unassembled WGS sequence"/>
</dbReference>
<dbReference type="InterPro" id="IPR044946">
    <property type="entry name" value="Restrct_endonuc_typeI_TRD_sf"/>
</dbReference>
<dbReference type="EMBL" id="AFOI01000002">
    <property type="protein sequence ID" value="EGM52237.1"/>
    <property type="molecule type" value="Genomic_DNA"/>
</dbReference>
<evidence type="ECO:0000313" key="7">
    <source>
        <dbReference type="Proteomes" id="UP000003074"/>
    </source>
</evidence>
<dbReference type="InterPro" id="IPR051212">
    <property type="entry name" value="Type-I_RE_S_subunit"/>
</dbReference>
<comment type="similarity">
    <text evidence="1">Belongs to the type-I restriction system S methylase family.</text>
</comment>
<dbReference type="GO" id="GO:0009307">
    <property type="term" value="P:DNA restriction-modification system"/>
    <property type="evidence" value="ECO:0007669"/>
    <property type="project" value="UniProtKB-KW"/>
</dbReference>
<dbReference type="InterPro" id="IPR000055">
    <property type="entry name" value="Restrct_endonuc_typeI_TRD"/>
</dbReference>
<dbReference type="SUPFAM" id="SSF116734">
    <property type="entry name" value="DNA methylase specificity domain"/>
    <property type="match status" value="2"/>
</dbReference>
<evidence type="ECO:0000313" key="6">
    <source>
        <dbReference type="EMBL" id="EGM52237.1"/>
    </source>
</evidence>
<protein>
    <recommendedName>
        <fullName evidence="5">Type I restriction modification DNA specificity domain-containing protein</fullName>
    </recommendedName>
</protein>
<feature type="domain" description="Type I restriction modification DNA specificity" evidence="5">
    <location>
        <begin position="313"/>
        <end position="395"/>
    </location>
</feature>
<evidence type="ECO:0000256" key="4">
    <source>
        <dbReference type="ARBA" id="ARBA00038652"/>
    </source>
</evidence>
<sequence length="418" mass="47823">MVKMKDSGIEWIGEIPETWEKVKFNAIYSNRNTKVSDREYAPLSVTKKGIVPQLATAAKTNDNDNRKLVKSGDFVINSRSDRRGSCGISSLDGSVSLINTVLEPKNSQMEPLYFDFLFHTIQFADEFYKWGHGIVDDLWTTNWNDMKNITLILPTRSEQQLIADFLDHKTVEIDGLIDKINTEIDTLKQYQSSVITQAVTKGMDPNVPMKDSGIEWVGEIPETWEVAPLYKYFSERKNKNCTGNEKNLLSLSYGRIIRKNIESKGGLLPESFTTYNIIEPGDIIIRPTDLQNDTRSLRTGLSNEHGIITSAYIDLAPESETNSRYYHYLLHSYDIQKVFYNMGNGVRQGLNYSEFSKLRVPIPEQIEQGQIANYLDQKVAKIQKIIKSKQQQINQLTEYKNSLIFEYVTGKKQVKEAN</sequence>
<evidence type="ECO:0000259" key="5">
    <source>
        <dbReference type="Pfam" id="PF01420"/>
    </source>
</evidence>
<dbReference type="REBASE" id="39806">
    <property type="entry name" value="S.LsaGJ24ORF656P"/>
</dbReference>
<dbReference type="RefSeq" id="WP_004564250.1">
    <property type="nucleotide sequence ID" value="NZ_AFOI01000002.1"/>
</dbReference>
<comment type="subunit">
    <text evidence="4">The methyltransferase is composed of M and S polypeptides.</text>
</comment>
<dbReference type="PATRIC" id="fig|1041521.3.peg.661"/>
<dbReference type="Gene3D" id="1.10.287.1120">
    <property type="entry name" value="Bipartite methylase S protein"/>
    <property type="match status" value="1"/>
</dbReference>